<keyword evidence="4 7" id="KW-0812">Transmembrane</keyword>
<accession>A0A3D9L3T0</accession>
<feature type="transmembrane region" description="Helical" evidence="7">
    <location>
        <begin position="149"/>
        <end position="167"/>
    </location>
</feature>
<feature type="transmembrane region" description="Helical" evidence="7">
    <location>
        <begin position="20"/>
        <end position="41"/>
    </location>
</feature>
<dbReference type="HAMAP" id="MF_00143">
    <property type="entry name" value="UPF0114"/>
    <property type="match status" value="1"/>
</dbReference>
<dbReference type="InterPro" id="IPR020761">
    <property type="entry name" value="UPF0114_bac"/>
</dbReference>
<dbReference type="NCBIfam" id="TIGR00645">
    <property type="entry name" value="HI0507"/>
    <property type="match status" value="1"/>
</dbReference>
<evidence type="ECO:0000256" key="6">
    <source>
        <dbReference type="ARBA" id="ARBA00023136"/>
    </source>
</evidence>
<evidence type="ECO:0000256" key="1">
    <source>
        <dbReference type="ARBA" id="ARBA00004651"/>
    </source>
</evidence>
<gene>
    <name evidence="8" type="ORF">C7460_1065</name>
</gene>
<organism evidence="8 9">
    <name type="scientific">Marinoscillum furvescens DSM 4134</name>
    <dbReference type="NCBI Taxonomy" id="1122208"/>
    <lineage>
        <taxon>Bacteria</taxon>
        <taxon>Pseudomonadati</taxon>
        <taxon>Bacteroidota</taxon>
        <taxon>Cytophagia</taxon>
        <taxon>Cytophagales</taxon>
        <taxon>Reichenbachiellaceae</taxon>
        <taxon>Marinoscillum</taxon>
    </lineage>
</organism>
<dbReference type="Pfam" id="PF03350">
    <property type="entry name" value="UPF0114"/>
    <property type="match status" value="1"/>
</dbReference>
<keyword evidence="5 7" id="KW-1133">Transmembrane helix</keyword>
<evidence type="ECO:0000256" key="2">
    <source>
        <dbReference type="ARBA" id="ARBA00005774"/>
    </source>
</evidence>
<dbReference type="PANTHER" id="PTHR38596:SF1">
    <property type="entry name" value="UPF0114 PROTEIN YQHA"/>
    <property type="match status" value="1"/>
</dbReference>
<keyword evidence="9" id="KW-1185">Reference proteome</keyword>
<name>A0A3D9L3T0_MARFU</name>
<dbReference type="OrthoDB" id="9783569at2"/>
<evidence type="ECO:0000313" key="8">
    <source>
        <dbReference type="EMBL" id="REE00068.1"/>
    </source>
</evidence>
<feature type="transmembrane region" description="Helical" evidence="7">
    <location>
        <begin position="62"/>
        <end position="90"/>
    </location>
</feature>
<evidence type="ECO:0000256" key="7">
    <source>
        <dbReference type="HAMAP-Rule" id="MF_00143"/>
    </source>
</evidence>
<dbReference type="AlphaFoldDB" id="A0A3D9L3T0"/>
<evidence type="ECO:0000256" key="5">
    <source>
        <dbReference type="ARBA" id="ARBA00022989"/>
    </source>
</evidence>
<keyword evidence="6 7" id="KW-0472">Membrane</keyword>
<reference evidence="8 9" key="1">
    <citation type="submission" date="2018-07" db="EMBL/GenBank/DDBJ databases">
        <title>Genomic Encyclopedia of Type Strains, Phase IV (KMG-IV): sequencing the most valuable type-strain genomes for metagenomic binning, comparative biology and taxonomic classification.</title>
        <authorList>
            <person name="Goeker M."/>
        </authorList>
    </citation>
    <scope>NUCLEOTIDE SEQUENCE [LARGE SCALE GENOMIC DNA]</scope>
    <source>
        <strain evidence="8 9">DSM 4134</strain>
    </source>
</reference>
<dbReference type="GO" id="GO:0005886">
    <property type="term" value="C:plasma membrane"/>
    <property type="evidence" value="ECO:0007669"/>
    <property type="project" value="UniProtKB-SubCell"/>
</dbReference>
<comment type="similarity">
    <text evidence="2 7">Belongs to the UPF0114 family.</text>
</comment>
<comment type="caution">
    <text evidence="8">The sequence shown here is derived from an EMBL/GenBank/DDBJ whole genome shotgun (WGS) entry which is preliminary data.</text>
</comment>
<dbReference type="RefSeq" id="WP_115867603.1">
    <property type="nucleotide sequence ID" value="NZ_QREG01000006.1"/>
</dbReference>
<comment type="subcellular location">
    <subcellularLocation>
        <location evidence="1 7">Cell membrane</location>
        <topology evidence="1 7">Multi-pass membrane protein</topology>
    </subcellularLocation>
</comment>
<proteinExistence type="inferred from homology"/>
<keyword evidence="3 7" id="KW-1003">Cell membrane</keyword>
<dbReference type="PANTHER" id="PTHR38596">
    <property type="entry name" value="UPF0114 PROTEIN YQHA"/>
    <property type="match status" value="1"/>
</dbReference>
<dbReference type="InterPro" id="IPR005134">
    <property type="entry name" value="UPF0114"/>
</dbReference>
<evidence type="ECO:0000256" key="3">
    <source>
        <dbReference type="ARBA" id="ARBA00022475"/>
    </source>
</evidence>
<evidence type="ECO:0000313" key="9">
    <source>
        <dbReference type="Proteomes" id="UP000256779"/>
    </source>
</evidence>
<evidence type="ECO:0000256" key="4">
    <source>
        <dbReference type="ARBA" id="ARBA00022692"/>
    </source>
</evidence>
<sequence>MAQDSGIKKFENFFEGFMFWSRWVQAPLYTGLILGSFLYLVKFFQELYHTFQQTTTLHETEMMLRILGLVDISMVMNLVVMVTIGGYSIFTSRIDVDSHEDKPLWLEDLDAGQLKIKLATSLASISGVQLLKTFIDYREAEQKAGAEGIIIEIVIHMVFIISALLLAQTEKITHSYKHGHAAALKFGDGTKEEEDEH</sequence>
<protein>
    <recommendedName>
        <fullName evidence="7">UPF0114 protein C7460_1065</fullName>
    </recommendedName>
</protein>
<dbReference type="Proteomes" id="UP000256779">
    <property type="component" value="Unassembled WGS sequence"/>
</dbReference>
<dbReference type="EMBL" id="QREG01000006">
    <property type="protein sequence ID" value="REE00068.1"/>
    <property type="molecule type" value="Genomic_DNA"/>
</dbReference>